<dbReference type="AlphaFoldDB" id="A0A2U1KSU3"/>
<evidence type="ECO:0000313" key="2">
    <source>
        <dbReference type="EMBL" id="PWA39807.1"/>
    </source>
</evidence>
<sequence>MYVGTEIQIGKLVENIEDTTDWISQLPDSIVHHILSLLDSPKELVRMSVLSNYWFGLTASFPILDFNFSKFKEVIESSGIPFDTDKDKREIFFKYVEYTISRFCEQIVNAHTVNLITSLVDPTEVDIIDRCLGLILKKGVKVLVVDTINKETWVSQPQKIHVPNILLSASSLTSLTLSGCELPSSVTVYFGKFMSLKYLTLEFVRLNEEVIKHITTSCPFLEELKVRYCHGFERFYVSGLPNLKQAEVCFRCEVKRIDIEAPNIRHLVLMDIDESGLPSMNVASCQKLTKLSYSGYPSPTSKGLVDLSTNFPFLETFILDLPYECKSLNLSSHTLRMFELRSECHLDKININTPNLLLFGYKGSSHSFLDMERESVPAQACMECDLDRYVDSLWFQKLRDFLDKEIRFKELKLHVNVGSVDFEELRVIHWPPFELEHVELEAENFEELCFYEAVVDSLLWCCRPQSLTLIFDFPFTDFEKRGRVVKFTYEKLLQQEDQVHPNIKFVMSSSSSNAEMNFSDLSSLLTALPRDGPRQTITFIKKQAGQ</sequence>
<feature type="domain" description="At1g61320/AtMIF1 LRR" evidence="1">
    <location>
        <begin position="121"/>
        <end position="325"/>
    </location>
</feature>
<dbReference type="InterPro" id="IPR036047">
    <property type="entry name" value="F-box-like_dom_sf"/>
</dbReference>
<evidence type="ECO:0000259" key="1">
    <source>
        <dbReference type="Pfam" id="PF23622"/>
    </source>
</evidence>
<accession>A0A2U1KSU3</accession>
<keyword evidence="3" id="KW-1185">Reference proteome</keyword>
<protein>
    <submittedName>
        <fullName evidence="2">F-box domain, Leucine-rich repeat domain, L domain-like protein</fullName>
    </submittedName>
</protein>
<dbReference type="Proteomes" id="UP000245207">
    <property type="component" value="Unassembled WGS sequence"/>
</dbReference>
<name>A0A2U1KSU3_ARTAN</name>
<dbReference type="Gene3D" id="1.20.1280.50">
    <property type="match status" value="1"/>
</dbReference>
<dbReference type="InterPro" id="IPR053772">
    <property type="entry name" value="At1g61320/At1g61330-like"/>
</dbReference>
<dbReference type="PANTHER" id="PTHR34145:SF28">
    <property type="entry name" value="F-BOX DOMAIN-CONTAINING PROTEIN"/>
    <property type="match status" value="1"/>
</dbReference>
<gene>
    <name evidence="2" type="ORF">CTI12_AA568610</name>
</gene>
<reference evidence="2 3" key="1">
    <citation type="journal article" date="2018" name="Mol. Plant">
        <title>The genome of Artemisia annua provides insight into the evolution of Asteraceae family and artemisinin biosynthesis.</title>
        <authorList>
            <person name="Shen Q."/>
            <person name="Zhang L."/>
            <person name="Liao Z."/>
            <person name="Wang S."/>
            <person name="Yan T."/>
            <person name="Shi P."/>
            <person name="Liu M."/>
            <person name="Fu X."/>
            <person name="Pan Q."/>
            <person name="Wang Y."/>
            <person name="Lv Z."/>
            <person name="Lu X."/>
            <person name="Zhang F."/>
            <person name="Jiang W."/>
            <person name="Ma Y."/>
            <person name="Chen M."/>
            <person name="Hao X."/>
            <person name="Li L."/>
            <person name="Tang Y."/>
            <person name="Lv G."/>
            <person name="Zhou Y."/>
            <person name="Sun X."/>
            <person name="Brodelius P.E."/>
            <person name="Rose J.K.C."/>
            <person name="Tang K."/>
        </authorList>
    </citation>
    <scope>NUCLEOTIDE SEQUENCE [LARGE SCALE GENOMIC DNA]</scope>
    <source>
        <strain evidence="3">cv. Huhao1</strain>
        <tissue evidence="2">Leaf</tissue>
    </source>
</reference>
<dbReference type="SUPFAM" id="SSF52047">
    <property type="entry name" value="RNI-like"/>
    <property type="match status" value="1"/>
</dbReference>
<dbReference type="EMBL" id="PKPP01014313">
    <property type="protein sequence ID" value="PWA39807.1"/>
    <property type="molecule type" value="Genomic_DNA"/>
</dbReference>
<dbReference type="InterPro" id="IPR032675">
    <property type="entry name" value="LRR_dom_sf"/>
</dbReference>
<dbReference type="InterPro" id="IPR055357">
    <property type="entry name" value="LRR_At1g61320_AtMIF1"/>
</dbReference>
<dbReference type="OrthoDB" id="612216at2759"/>
<dbReference type="PANTHER" id="PTHR34145">
    <property type="entry name" value="OS02G0105600 PROTEIN"/>
    <property type="match status" value="1"/>
</dbReference>
<dbReference type="Gene3D" id="3.80.10.10">
    <property type="entry name" value="Ribonuclease Inhibitor"/>
    <property type="match status" value="1"/>
</dbReference>
<organism evidence="2 3">
    <name type="scientific">Artemisia annua</name>
    <name type="common">Sweet wormwood</name>
    <dbReference type="NCBI Taxonomy" id="35608"/>
    <lineage>
        <taxon>Eukaryota</taxon>
        <taxon>Viridiplantae</taxon>
        <taxon>Streptophyta</taxon>
        <taxon>Embryophyta</taxon>
        <taxon>Tracheophyta</taxon>
        <taxon>Spermatophyta</taxon>
        <taxon>Magnoliopsida</taxon>
        <taxon>eudicotyledons</taxon>
        <taxon>Gunneridae</taxon>
        <taxon>Pentapetalae</taxon>
        <taxon>asterids</taxon>
        <taxon>campanulids</taxon>
        <taxon>Asterales</taxon>
        <taxon>Asteraceae</taxon>
        <taxon>Asteroideae</taxon>
        <taxon>Anthemideae</taxon>
        <taxon>Artemisiinae</taxon>
        <taxon>Artemisia</taxon>
    </lineage>
</organism>
<comment type="caution">
    <text evidence="2">The sequence shown here is derived from an EMBL/GenBank/DDBJ whole genome shotgun (WGS) entry which is preliminary data.</text>
</comment>
<dbReference type="Pfam" id="PF23622">
    <property type="entry name" value="LRR_At1g61320_AtMIF1"/>
    <property type="match status" value="1"/>
</dbReference>
<proteinExistence type="predicted"/>
<evidence type="ECO:0000313" key="3">
    <source>
        <dbReference type="Proteomes" id="UP000245207"/>
    </source>
</evidence>
<dbReference type="SUPFAM" id="SSF81383">
    <property type="entry name" value="F-box domain"/>
    <property type="match status" value="1"/>
</dbReference>